<dbReference type="InterPro" id="IPR004332">
    <property type="entry name" value="Transposase_MuDR"/>
</dbReference>
<dbReference type="AlphaFoldDB" id="A0AAD9TGZ1"/>
<feature type="domain" description="Transposase MuDR plant" evidence="1">
    <location>
        <begin position="2"/>
        <end position="53"/>
    </location>
</feature>
<name>A0AAD9TGZ1_9ROSI</name>
<reference evidence="3" key="1">
    <citation type="journal article" date="2023" name="Plant J.">
        <title>Genome sequences and population genomics provide insights into the demographic history, inbreeding, and mutation load of two 'living fossil' tree species of Dipteronia.</title>
        <authorList>
            <person name="Feng Y."/>
            <person name="Comes H.P."/>
            <person name="Chen J."/>
            <person name="Zhu S."/>
            <person name="Lu R."/>
            <person name="Zhang X."/>
            <person name="Li P."/>
            <person name="Qiu J."/>
            <person name="Olsen K.M."/>
            <person name="Qiu Y."/>
        </authorList>
    </citation>
    <scope>NUCLEOTIDE SEQUENCE</scope>
    <source>
        <strain evidence="3">KIB01</strain>
    </source>
</reference>
<protein>
    <recommendedName>
        <fullName evidence="5">MULE transposase domain-containing protein</fullName>
    </recommendedName>
</protein>
<evidence type="ECO:0000259" key="2">
    <source>
        <dbReference type="Pfam" id="PF10551"/>
    </source>
</evidence>
<sequence length="368" mass="43364">MFKDKQKLKRSVGSYAFAERFKYRVSRSSNTRFTAECRQGSCGWVLRVWKSNRETYWHVNSFVNEHTCDRNDNYNIEFKRVRAHVIWDLFASKFSDPGHNFCSKDIVSEMREQYAIHLSYNKTYRSVICIDATHLKARTRGVLLVAVCKDINEMINPLAFGFANSECIKSWTWFLKKLCKLIQYPVCVMLVSDRHNDIFNAMEAIFPDASYGICAYHLAQNLKIFYKQRDDVISLYYRATYAYCIDDFNRIMDELKETYRKVYNELLGIGINKFSRVHSLRKRFKGMSINAFASELYITGFLKHAYEMDVNLVPDPKFRDIPDAIRNSIVLQWKKKNLSERLKKLRIPSVGEKRKVQSCSKCGQKRMQ</sequence>
<feature type="domain" description="MULE transposase" evidence="2">
    <location>
        <begin position="127"/>
        <end position="221"/>
    </location>
</feature>
<dbReference type="Pfam" id="PF03108">
    <property type="entry name" value="DBD_Tnp_Mut"/>
    <property type="match status" value="1"/>
</dbReference>
<gene>
    <name evidence="3" type="ORF">Ddye_030709</name>
</gene>
<dbReference type="PANTHER" id="PTHR31973">
    <property type="entry name" value="POLYPROTEIN, PUTATIVE-RELATED"/>
    <property type="match status" value="1"/>
</dbReference>
<evidence type="ECO:0000313" key="4">
    <source>
        <dbReference type="Proteomes" id="UP001280121"/>
    </source>
</evidence>
<dbReference type="EMBL" id="JANJYI010000009">
    <property type="protein sequence ID" value="KAK2635917.1"/>
    <property type="molecule type" value="Genomic_DNA"/>
</dbReference>
<proteinExistence type="predicted"/>
<comment type="caution">
    <text evidence="3">The sequence shown here is derived from an EMBL/GenBank/DDBJ whole genome shotgun (WGS) entry which is preliminary data.</text>
</comment>
<dbReference type="PANTHER" id="PTHR31973:SF195">
    <property type="entry name" value="MUDR FAMILY TRANSPOSASE"/>
    <property type="match status" value="1"/>
</dbReference>
<evidence type="ECO:0000313" key="3">
    <source>
        <dbReference type="EMBL" id="KAK2635917.1"/>
    </source>
</evidence>
<dbReference type="Pfam" id="PF10551">
    <property type="entry name" value="MULE"/>
    <property type="match status" value="1"/>
</dbReference>
<accession>A0AAD9TGZ1</accession>
<evidence type="ECO:0008006" key="5">
    <source>
        <dbReference type="Google" id="ProtNLM"/>
    </source>
</evidence>
<dbReference type="Proteomes" id="UP001280121">
    <property type="component" value="Unassembled WGS sequence"/>
</dbReference>
<organism evidence="3 4">
    <name type="scientific">Dipteronia dyeriana</name>
    <dbReference type="NCBI Taxonomy" id="168575"/>
    <lineage>
        <taxon>Eukaryota</taxon>
        <taxon>Viridiplantae</taxon>
        <taxon>Streptophyta</taxon>
        <taxon>Embryophyta</taxon>
        <taxon>Tracheophyta</taxon>
        <taxon>Spermatophyta</taxon>
        <taxon>Magnoliopsida</taxon>
        <taxon>eudicotyledons</taxon>
        <taxon>Gunneridae</taxon>
        <taxon>Pentapetalae</taxon>
        <taxon>rosids</taxon>
        <taxon>malvids</taxon>
        <taxon>Sapindales</taxon>
        <taxon>Sapindaceae</taxon>
        <taxon>Hippocastanoideae</taxon>
        <taxon>Acereae</taxon>
        <taxon>Dipteronia</taxon>
    </lineage>
</organism>
<keyword evidence="4" id="KW-1185">Reference proteome</keyword>
<dbReference type="InterPro" id="IPR018289">
    <property type="entry name" value="MULE_transposase_dom"/>
</dbReference>
<evidence type="ECO:0000259" key="1">
    <source>
        <dbReference type="Pfam" id="PF03108"/>
    </source>
</evidence>